<name>A0AAW1F4M1_ZOAVI</name>
<feature type="region of interest" description="Disordered" evidence="1">
    <location>
        <begin position="75"/>
        <end position="135"/>
    </location>
</feature>
<dbReference type="EMBL" id="JBCEZU010000111">
    <property type="protein sequence ID" value="KAK9529607.1"/>
    <property type="molecule type" value="Genomic_DNA"/>
</dbReference>
<comment type="caution">
    <text evidence="3">The sequence shown here is derived from an EMBL/GenBank/DDBJ whole genome shotgun (WGS) entry which is preliminary data.</text>
</comment>
<dbReference type="Gene3D" id="2.60.120.200">
    <property type="match status" value="1"/>
</dbReference>
<feature type="chain" id="PRO_5043598150" evidence="2">
    <location>
        <begin position="24"/>
        <end position="367"/>
    </location>
</feature>
<proteinExistence type="predicted"/>
<dbReference type="SUPFAM" id="SSF49899">
    <property type="entry name" value="Concanavalin A-like lectins/glucanases"/>
    <property type="match status" value="1"/>
</dbReference>
<evidence type="ECO:0000256" key="2">
    <source>
        <dbReference type="SAM" id="SignalP"/>
    </source>
</evidence>
<dbReference type="InterPro" id="IPR013320">
    <property type="entry name" value="ConA-like_dom_sf"/>
</dbReference>
<feature type="signal peptide" evidence="2">
    <location>
        <begin position="1"/>
        <end position="23"/>
    </location>
</feature>
<evidence type="ECO:0000313" key="3">
    <source>
        <dbReference type="EMBL" id="KAK9529607.1"/>
    </source>
</evidence>
<organism evidence="3 4">
    <name type="scientific">Zoarces viviparus</name>
    <name type="common">Viviparous eelpout</name>
    <name type="synonym">Blennius viviparus</name>
    <dbReference type="NCBI Taxonomy" id="48416"/>
    <lineage>
        <taxon>Eukaryota</taxon>
        <taxon>Metazoa</taxon>
        <taxon>Chordata</taxon>
        <taxon>Craniata</taxon>
        <taxon>Vertebrata</taxon>
        <taxon>Euteleostomi</taxon>
        <taxon>Actinopterygii</taxon>
        <taxon>Neopterygii</taxon>
        <taxon>Teleostei</taxon>
        <taxon>Neoteleostei</taxon>
        <taxon>Acanthomorphata</taxon>
        <taxon>Eupercaria</taxon>
        <taxon>Perciformes</taxon>
        <taxon>Cottioidei</taxon>
        <taxon>Zoarcales</taxon>
        <taxon>Zoarcidae</taxon>
        <taxon>Zoarcinae</taxon>
        <taxon>Zoarces</taxon>
    </lineage>
</organism>
<evidence type="ECO:0000256" key="1">
    <source>
        <dbReference type="SAM" id="MobiDB-lite"/>
    </source>
</evidence>
<sequence>MTMRMKSRPLYVAIVMAVMSALAVTATTWPTEETTGSLNGKMFTLSRDRGGISFYPPYYYPSSSTRPYYTTNRPYYTTTTTRPTPRPTTTRHWTTTTRPTPRPTTTRHWTTTTRPTPRPTTTRPTPRPTRHWTPATTRPYFTTTRPYYTTNTYPWTTAPATRGVSVCLRYLAESVSSLFTLSKSSRAPLTLDVGGAGSYVLTVTGYRYYSLYFQPNIKFWPNIGPDIWNRVCFTVDSMKNVAQVFSGSNISIRKMLPSQYVWSGEPVMDFSGFDGHLTDVQIWDYPLSYREVFNYMTSGVYAPYQGSALSWSYISYSPKGQTLLEDTFELQGRQPISNRRGKKGRRPKGGKKTRKFYNVWESKSEQV</sequence>
<keyword evidence="2" id="KW-0732">Signal</keyword>
<dbReference type="Proteomes" id="UP001488805">
    <property type="component" value="Unassembled WGS sequence"/>
</dbReference>
<accession>A0AAW1F4M1</accession>
<gene>
    <name evidence="3" type="ORF">VZT92_013687</name>
</gene>
<reference evidence="3 4" key="1">
    <citation type="journal article" date="2024" name="Genome Biol. Evol.">
        <title>Chromosome-level genome assembly of the viviparous eelpout Zoarces viviparus.</title>
        <authorList>
            <person name="Fuhrmann N."/>
            <person name="Brasseur M.V."/>
            <person name="Bakowski C.E."/>
            <person name="Podsiadlowski L."/>
            <person name="Prost S."/>
            <person name="Krehenwinkel H."/>
            <person name="Mayer C."/>
        </authorList>
    </citation>
    <scope>NUCLEOTIDE SEQUENCE [LARGE SCALE GENOMIC DNA]</scope>
    <source>
        <strain evidence="3">NO-MEL_2022_Ind0_liver</strain>
    </source>
</reference>
<feature type="compositionally biased region" description="Low complexity" evidence="1">
    <location>
        <begin position="75"/>
        <end position="124"/>
    </location>
</feature>
<evidence type="ECO:0000313" key="4">
    <source>
        <dbReference type="Proteomes" id="UP001488805"/>
    </source>
</evidence>
<keyword evidence="4" id="KW-1185">Reference proteome</keyword>
<dbReference type="PRINTS" id="PR01217">
    <property type="entry name" value="PRICHEXTENSN"/>
</dbReference>
<dbReference type="AlphaFoldDB" id="A0AAW1F4M1"/>
<protein>
    <submittedName>
        <fullName evidence="3">Uncharacterized protein</fullName>
    </submittedName>
</protein>